<sequence>MERQELSLPPRSVTSPPPPAAPAPSEAAAASTSSGATLEAPRLPTQHSLSSTKQSTMTEYTNKPVSLRRSAEIDKQILKLIVKNCHPFSLVEQKEFKDLINMIIPGNKLPTRKTVSNSILPKSYQECLQIVQLEIASAYAICIITDSWTSVNNVSFVSVTAHFIDNGNMKSYLLDCFPFSERHTAVNITEYLKIKFQEWKIEQKIIAIVSDNAANIVAAIRDGGWRHIGCFAHSINLSVQACHRELATTLTRVKSIKQMGLPKLKLKQDVVTRWNATFDMLQRFYKLKEAIISTLAILDTQHEQLSSHDWIIVEKTIDILEIFYDITNEISAENNISLSKVIVLCKIMIRHVNKKINEEGTSGLIEIRLLLNTLRQQLNDRFKNVENNALYAEASILDPRFKKYGFKDENVCKIVINNLKKKISDTIVEPTTSKNKLIWEDFDTELNSRLRPQNQTAAGIRELDKYIDDEMLPRTYDPLKWWEERKRIYPMLYNFMAKRLCVVATSVPCERVFSKAGHILNERRTSLKDDKVNKILFLNCNMKE</sequence>
<evidence type="ECO:0000313" key="9">
    <source>
        <dbReference type="Proteomes" id="UP001549921"/>
    </source>
</evidence>
<dbReference type="InterPro" id="IPR012337">
    <property type="entry name" value="RNaseH-like_sf"/>
</dbReference>
<dbReference type="EMBL" id="JBEDNZ010000014">
    <property type="protein sequence ID" value="KAL0830173.1"/>
    <property type="molecule type" value="Genomic_DNA"/>
</dbReference>
<accession>A0ABD0SWN6</accession>
<dbReference type="SUPFAM" id="SSF140996">
    <property type="entry name" value="Hermes dimerisation domain"/>
    <property type="match status" value="1"/>
</dbReference>
<dbReference type="PANTHER" id="PTHR46481">
    <property type="entry name" value="ZINC FINGER BED DOMAIN-CONTAINING PROTEIN 4"/>
    <property type="match status" value="1"/>
</dbReference>
<feature type="domain" description="HAT C-terminal dimerisation" evidence="7">
    <location>
        <begin position="462"/>
        <end position="542"/>
    </location>
</feature>
<dbReference type="GO" id="GO:0005634">
    <property type="term" value="C:nucleus"/>
    <property type="evidence" value="ECO:0007669"/>
    <property type="project" value="UniProtKB-SubCell"/>
</dbReference>
<dbReference type="InterPro" id="IPR052035">
    <property type="entry name" value="ZnF_BED_domain_contain"/>
</dbReference>
<evidence type="ECO:0000256" key="2">
    <source>
        <dbReference type="ARBA" id="ARBA00022723"/>
    </source>
</evidence>
<gene>
    <name evidence="8" type="ORF">ABMA28_003630</name>
</gene>
<dbReference type="Proteomes" id="UP001549921">
    <property type="component" value="Unassembled WGS sequence"/>
</dbReference>
<reference evidence="8 9" key="1">
    <citation type="submission" date="2024-06" db="EMBL/GenBank/DDBJ databases">
        <title>A chromosome-level genome assembly of beet webworm, Loxostege sticticalis.</title>
        <authorList>
            <person name="Zhang Y."/>
        </authorList>
    </citation>
    <scope>NUCLEOTIDE SEQUENCE [LARGE SCALE GENOMIC DNA]</scope>
    <source>
        <strain evidence="8">AQ028</strain>
        <tissue evidence="8">Male pupae</tissue>
    </source>
</reference>
<dbReference type="PANTHER" id="PTHR46481:SF10">
    <property type="entry name" value="ZINC FINGER BED DOMAIN-CONTAINING PROTEIN 39"/>
    <property type="match status" value="1"/>
</dbReference>
<name>A0ABD0SWN6_LOXSC</name>
<evidence type="ECO:0000256" key="3">
    <source>
        <dbReference type="ARBA" id="ARBA00022771"/>
    </source>
</evidence>
<dbReference type="InterPro" id="IPR008906">
    <property type="entry name" value="HATC_C_dom"/>
</dbReference>
<organism evidence="8 9">
    <name type="scientific">Loxostege sticticalis</name>
    <name type="common">Beet webworm moth</name>
    <dbReference type="NCBI Taxonomy" id="481309"/>
    <lineage>
        <taxon>Eukaryota</taxon>
        <taxon>Metazoa</taxon>
        <taxon>Ecdysozoa</taxon>
        <taxon>Arthropoda</taxon>
        <taxon>Hexapoda</taxon>
        <taxon>Insecta</taxon>
        <taxon>Pterygota</taxon>
        <taxon>Neoptera</taxon>
        <taxon>Endopterygota</taxon>
        <taxon>Lepidoptera</taxon>
        <taxon>Glossata</taxon>
        <taxon>Ditrysia</taxon>
        <taxon>Pyraloidea</taxon>
        <taxon>Crambidae</taxon>
        <taxon>Pyraustinae</taxon>
        <taxon>Loxostege</taxon>
    </lineage>
</organism>
<evidence type="ECO:0000256" key="6">
    <source>
        <dbReference type="SAM" id="MobiDB-lite"/>
    </source>
</evidence>
<keyword evidence="5" id="KW-0539">Nucleus</keyword>
<keyword evidence="3" id="KW-0863">Zinc-finger</keyword>
<evidence type="ECO:0000313" key="8">
    <source>
        <dbReference type="EMBL" id="KAL0830173.1"/>
    </source>
</evidence>
<dbReference type="SUPFAM" id="SSF53098">
    <property type="entry name" value="Ribonuclease H-like"/>
    <property type="match status" value="1"/>
</dbReference>
<evidence type="ECO:0000256" key="5">
    <source>
        <dbReference type="ARBA" id="ARBA00023242"/>
    </source>
</evidence>
<comment type="caution">
    <text evidence="8">The sequence shown here is derived from an EMBL/GenBank/DDBJ whole genome shotgun (WGS) entry which is preliminary data.</text>
</comment>
<evidence type="ECO:0000256" key="4">
    <source>
        <dbReference type="ARBA" id="ARBA00022833"/>
    </source>
</evidence>
<keyword evidence="4" id="KW-0862">Zinc</keyword>
<feature type="compositionally biased region" description="Polar residues" evidence="6">
    <location>
        <begin position="45"/>
        <end position="63"/>
    </location>
</feature>
<keyword evidence="2" id="KW-0479">Metal-binding</keyword>
<evidence type="ECO:0000256" key="1">
    <source>
        <dbReference type="ARBA" id="ARBA00004123"/>
    </source>
</evidence>
<dbReference type="AlphaFoldDB" id="A0ABD0SWN6"/>
<feature type="region of interest" description="Disordered" evidence="6">
    <location>
        <begin position="1"/>
        <end position="63"/>
    </location>
</feature>
<evidence type="ECO:0000259" key="7">
    <source>
        <dbReference type="Pfam" id="PF05699"/>
    </source>
</evidence>
<dbReference type="GO" id="GO:0008270">
    <property type="term" value="F:zinc ion binding"/>
    <property type="evidence" value="ECO:0007669"/>
    <property type="project" value="UniProtKB-KW"/>
</dbReference>
<protein>
    <recommendedName>
        <fullName evidence="7">HAT C-terminal dimerisation domain-containing protein</fullName>
    </recommendedName>
</protein>
<proteinExistence type="predicted"/>
<dbReference type="Pfam" id="PF05699">
    <property type="entry name" value="Dimer_Tnp_hAT"/>
    <property type="match status" value="1"/>
</dbReference>
<comment type="subcellular location">
    <subcellularLocation>
        <location evidence="1">Nucleus</location>
    </subcellularLocation>
</comment>
<feature type="compositionally biased region" description="Low complexity" evidence="6">
    <location>
        <begin position="23"/>
        <end position="37"/>
    </location>
</feature>